<evidence type="ECO:0000256" key="1">
    <source>
        <dbReference type="SAM" id="SignalP"/>
    </source>
</evidence>
<sequence length="303" mass="33693">MTKVIQMLSVLVLAFAHVRGLNEHAELALCSSYELLHQHGLIKRLNPAFGSESSIDLDVDDDSWFNALALLLVGHLTDIDRSATCLLSDRGWSVYMNTFRAPDLKVIEPGFFRIQPVVPVRNGVGKHAIIDGPATGIDGSRWTARHKGGESIALSCFDDVEHGNSQHGERRDAFVLSLRLAMPEVPHSRAIVIRRTRIRELNAALWTSETTEPCDHVVDVKEQVMLSRGCAAVSGFGGNGMGVRLPLPNERILVCLQPRTLGFRWRALIAIKSERKDKKHSERILLQKSDYCLKCATAQSKTR</sequence>
<accession>A0ABR4B7Z3</accession>
<gene>
    <name evidence="2" type="ORF">ABVK25_006034</name>
</gene>
<evidence type="ECO:0000313" key="3">
    <source>
        <dbReference type="Proteomes" id="UP001590951"/>
    </source>
</evidence>
<feature type="signal peptide" evidence="1">
    <location>
        <begin position="1"/>
        <end position="20"/>
    </location>
</feature>
<keyword evidence="1" id="KW-0732">Signal</keyword>
<keyword evidence="3" id="KW-1185">Reference proteome</keyword>
<feature type="chain" id="PRO_5046185692" evidence="1">
    <location>
        <begin position="21"/>
        <end position="303"/>
    </location>
</feature>
<reference evidence="2 3" key="1">
    <citation type="submission" date="2024-09" db="EMBL/GenBank/DDBJ databases">
        <title>Rethinking Asexuality: The Enigmatic Case of Functional Sexual Genes in Lepraria (Stereocaulaceae).</title>
        <authorList>
            <person name="Doellman M."/>
            <person name="Sun Y."/>
            <person name="Barcenas-Pena A."/>
            <person name="Lumbsch H.T."/>
            <person name="Grewe F."/>
        </authorList>
    </citation>
    <scope>NUCLEOTIDE SEQUENCE [LARGE SCALE GENOMIC DNA]</scope>
    <source>
        <strain evidence="2 3">Grewe 0041</strain>
    </source>
</reference>
<evidence type="ECO:0000313" key="2">
    <source>
        <dbReference type="EMBL" id="KAL2053730.1"/>
    </source>
</evidence>
<proteinExistence type="predicted"/>
<dbReference type="Proteomes" id="UP001590951">
    <property type="component" value="Unassembled WGS sequence"/>
</dbReference>
<name>A0ABR4B7Z3_9LECA</name>
<protein>
    <submittedName>
        <fullName evidence="2">Uncharacterized protein</fullName>
    </submittedName>
</protein>
<comment type="caution">
    <text evidence="2">The sequence shown here is derived from an EMBL/GenBank/DDBJ whole genome shotgun (WGS) entry which is preliminary data.</text>
</comment>
<dbReference type="EMBL" id="JBHFEH010000019">
    <property type="protein sequence ID" value="KAL2053730.1"/>
    <property type="molecule type" value="Genomic_DNA"/>
</dbReference>
<organism evidence="2 3">
    <name type="scientific">Lepraria finkii</name>
    <dbReference type="NCBI Taxonomy" id="1340010"/>
    <lineage>
        <taxon>Eukaryota</taxon>
        <taxon>Fungi</taxon>
        <taxon>Dikarya</taxon>
        <taxon>Ascomycota</taxon>
        <taxon>Pezizomycotina</taxon>
        <taxon>Lecanoromycetes</taxon>
        <taxon>OSLEUM clade</taxon>
        <taxon>Lecanoromycetidae</taxon>
        <taxon>Lecanorales</taxon>
        <taxon>Lecanorineae</taxon>
        <taxon>Stereocaulaceae</taxon>
        <taxon>Lepraria</taxon>
    </lineage>
</organism>